<dbReference type="PANTHER" id="PTHR10856">
    <property type="entry name" value="CORONIN"/>
    <property type="match status" value="1"/>
</dbReference>
<dbReference type="SMART" id="SM00320">
    <property type="entry name" value="WD40"/>
    <property type="match status" value="4"/>
</dbReference>
<gene>
    <name evidence="4" type="ORF">VSP0166_LOCUS14634</name>
</gene>
<protein>
    <recommendedName>
        <fullName evidence="3">DUF1899 domain-containing protein</fullName>
    </recommendedName>
</protein>
<dbReference type="GO" id="GO:0007015">
    <property type="term" value="P:actin filament organization"/>
    <property type="evidence" value="ECO:0007669"/>
    <property type="project" value="TreeGrafter"/>
</dbReference>
<dbReference type="EMBL" id="HBKP01020764">
    <property type="protein sequence ID" value="CAE2234145.1"/>
    <property type="molecule type" value="Transcribed_RNA"/>
</dbReference>
<evidence type="ECO:0000313" key="4">
    <source>
        <dbReference type="EMBL" id="CAE2234145.1"/>
    </source>
</evidence>
<dbReference type="InterPro" id="IPR001680">
    <property type="entry name" value="WD40_rpt"/>
</dbReference>
<evidence type="ECO:0000259" key="3">
    <source>
        <dbReference type="Pfam" id="PF08953"/>
    </source>
</evidence>
<name>A0A7S4MP39_9EUKA</name>
<keyword evidence="1" id="KW-0853">WD repeat</keyword>
<keyword evidence="2" id="KW-0677">Repeat</keyword>
<dbReference type="AlphaFoldDB" id="A0A7S4MP39"/>
<dbReference type="GO" id="GO:0051015">
    <property type="term" value="F:actin filament binding"/>
    <property type="evidence" value="ECO:0007669"/>
    <property type="project" value="TreeGrafter"/>
</dbReference>
<feature type="domain" description="DUF1899" evidence="3">
    <location>
        <begin position="2"/>
        <end position="34"/>
    </location>
</feature>
<sequence length="368" mass="40462">MSAESYVIKANSEYFAVPWTTTGSVCVVPLDRHGAIPEETALIVNVNDECETTPVNEFNFSPHDNNLIAVAGQDGGAALYRFPEGGLTENVTQAGLRIQASEKRLLNVDWHPTASGIFFTVAADKTVTFWNGEAGGAELFKLPQVHKGLLTSTSWNQEASQFATCAKDKMLRIFDPRNSELIGEIANHTSPKSSRVQWMSRADIIVTSGFTRSNERELAAYDPRNLSDRLATHKLPSSSSTSMLFEDPDNSLLFVAGKGDGSINFFEIESDAPCIHTLSDYKSNTPQNGMTLLPKSCCNVKNCEIARVLKLSGTRVEPIRIEVPRQESSFFQDDLYPDTWDGQPTMSANEWAKGANTARNTVSLEPKD</sequence>
<accession>A0A7S4MP39</accession>
<reference evidence="4" key="1">
    <citation type="submission" date="2021-01" db="EMBL/GenBank/DDBJ databases">
        <authorList>
            <person name="Corre E."/>
            <person name="Pelletier E."/>
            <person name="Niang G."/>
            <person name="Scheremetjew M."/>
            <person name="Finn R."/>
            <person name="Kale V."/>
            <person name="Holt S."/>
            <person name="Cochrane G."/>
            <person name="Meng A."/>
            <person name="Brown T."/>
            <person name="Cohen L."/>
        </authorList>
    </citation>
    <scope>NUCLEOTIDE SEQUENCE</scope>
    <source>
        <strain evidence="4">DIVA3 518/3/11/1/6</strain>
    </source>
</reference>
<dbReference type="InterPro" id="IPR015943">
    <property type="entry name" value="WD40/YVTN_repeat-like_dom_sf"/>
</dbReference>
<dbReference type="Pfam" id="PF16300">
    <property type="entry name" value="WD40_4"/>
    <property type="match status" value="1"/>
</dbReference>
<dbReference type="InterPro" id="IPR015505">
    <property type="entry name" value="Coronin"/>
</dbReference>
<dbReference type="Pfam" id="PF08953">
    <property type="entry name" value="DUF1899"/>
    <property type="match status" value="1"/>
</dbReference>
<evidence type="ECO:0000256" key="1">
    <source>
        <dbReference type="ARBA" id="ARBA00022574"/>
    </source>
</evidence>
<dbReference type="InterPro" id="IPR015048">
    <property type="entry name" value="DUF1899"/>
</dbReference>
<dbReference type="PANTHER" id="PTHR10856:SF0">
    <property type="entry name" value="CORONIN"/>
    <property type="match status" value="1"/>
</dbReference>
<dbReference type="InterPro" id="IPR036322">
    <property type="entry name" value="WD40_repeat_dom_sf"/>
</dbReference>
<dbReference type="Pfam" id="PF00400">
    <property type="entry name" value="WD40"/>
    <property type="match status" value="1"/>
</dbReference>
<dbReference type="SMART" id="SM01167">
    <property type="entry name" value="DUF1900"/>
    <property type="match status" value="1"/>
</dbReference>
<proteinExistence type="predicted"/>
<dbReference type="SUPFAM" id="SSF50978">
    <property type="entry name" value="WD40 repeat-like"/>
    <property type="match status" value="1"/>
</dbReference>
<organism evidence="4">
    <name type="scientific">Vannella robusta</name>
    <dbReference type="NCBI Taxonomy" id="1487602"/>
    <lineage>
        <taxon>Eukaryota</taxon>
        <taxon>Amoebozoa</taxon>
        <taxon>Discosea</taxon>
        <taxon>Flabellinia</taxon>
        <taxon>Vannellidae</taxon>
        <taxon>Vannella</taxon>
    </lineage>
</organism>
<dbReference type="Gene3D" id="2.130.10.10">
    <property type="entry name" value="YVTN repeat-like/Quinoprotein amine dehydrogenase"/>
    <property type="match status" value="1"/>
</dbReference>
<evidence type="ECO:0000256" key="2">
    <source>
        <dbReference type="ARBA" id="ARBA00022737"/>
    </source>
</evidence>